<sequence length="76" mass="8244">MPQLQINAQTRSSDSGINADPANTGGRLVYLSPGVTVAISDNVKIYSFIQLPVYQYVEGLQLAPRWNASFGINFGL</sequence>
<feature type="compositionally biased region" description="Polar residues" evidence="1">
    <location>
        <begin position="1"/>
        <end position="16"/>
    </location>
</feature>
<feature type="region of interest" description="Disordered" evidence="1">
    <location>
        <begin position="1"/>
        <end position="23"/>
    </location>
</feature>
<protein>
    <submittedName>
        <fullName evidence="2">Uncharacterized protein</fullName>
    </submittedName>
</protein>
<evidence type="ECO:0000313" key="2">
    <source>
        <dbReference type="EMBL" id="OIQ70634.1"/>
    </source>
</evidence>
<dbReference type="AlphaFoldDB" id="A0A1J5PHD3"/>
<accession>A0A1J5PHD3</accession>
<proteinExistence type="predicted"/>
<name>A0A1J5PHD3_9ZZZZ</name>
<reference evidence="2" key="1">
    <citation type="submission" date="2016-10" db="EMBL/GenBank/DDBJ databases">
        <title>Sequence of Gallionella enrichment culture.</title>
        <authorList>
            <person name="Poehlein A."/>
            <person name="Muehling M."/>
            <person name="Daniel R."/>
        </authorList>
    </citation>
    <scope>NUCLEOTIDE SEQUENCE</scope>
</reference>
<evidence type="ECO:0000256" key="1">
    <source>
        <dbReference type="SAM" id="MobiDB-lite"/>
    </source>
</evidence>
<organism evidence="2">
    <name type="scientific">mine drainage metagenome</name>
    <dbReference type="NCBI Taxonomy" id="410659"/>
    <lineage>
        <taxon>unclassified sequences</taxon>
        <taxon>metagenomes</taxon>
        <taxon>ecological metagenomes</taxon>
    </lineage>
</organism>
<comment type="caution">
    <text evidence="2">The sequence shown here is derived from an EMBL/GenBank/DDBJ whole genome shotgun (WGS) entry which is preliminary data.</text>
</comment>
<gene>
    <name evidence="2" type="ORF">GALL_477490</name>
</gene>
<dbReference type="EMBL" id="MLJW01004104">
    <property type="protein sequence ID" value="OIQ70634.1"/>
    <property type="molecule type" value="Genomic_DNA"/>
</dbReference>